<dbReference type="SUPFAM" id="SSF48371">
    <property type="entry name" value="ARM repeat"/>
    <property type="match status" value="1"/>
</dbReference>
<evidence type="ECO:0008006" key="10">
    <source>
        <dbReference type="Google" id="ProtNLM"/>
    </source>
</evidence>
<evidence type="ECO:0000313" key="9">
    <source>
        <dbReference type="Proteomes" id="UP001642409"/>
    </source>
</evidence>
<dbReference type="Gene3D" id="1.25.10.10">
    <property type="entry name" value="Leucine-rich Repeat Variant"/>
    <property type="match status" value="1"/>
</dbReference>
<dbReference type="EMBL" id="CATOUU010000979">
    <property type="protein sequence ID" value="CAI9964562.1"/>
    <property type="molecule type" value="Genomic_DNA"/>
</dbReference>
<evidence type="ECO:0000313" key="6">
    <source>
        <dbReference type="EMBL" id="CAL6060808.1"/>
    </source>
</evidence>
<dbReference type="Proteomes" id="UP001642409">
    <property type="component" value="Unassembled WGS sequence"/>
</dbReference>
<name>A0AA86R1N8_9EUKA</name>
<evidence type="ECO:0000313" key="8">
    <source>
        <dbReference type="EMBL" id="CAL6098361.1"/>
    </source>
</evidence>
<evidence type="ECO:0000313" key="2">
    <source>
        <dbReference type="EMBL" id="CAI9957653.1"/>
    </source>
</evidence>
<gene>
    <name evidence="1" type="ORF">HINF_LOCUS22470</name>
    <name evidence="5" type="ORF">HINF_LOCUS27496</name>
    <name evidence="2" type="ORF">HINF_LOCUS45298</name>
    <name evidence="6" type="ORF">HINF_LOCUS49404</name>
    <name evidence="3" type="ORF">HINF_LOCUS51351</name>
    <name evidence="4" type="ORF">HINF_LOCUS52207</name>
    <name evidence="7" type="ORF">HINF_LOCUS59308</name>
    <name evidence="8" type="ORF">HINF_LOCUS69571</name>
</gene>
<evidence type="ECO:0000313" key="5">
    <source>
        <dbReference type="EMBL" id="CAL6020475.1"/>
    </source>
</evidence>
<sequence>MADDDMQIHRSAFPQPQFVSMINAHDISSDDDYPVQKHSPAIAPMRFDSVKSQPLKRRFYSTGAKKPEQLQQPLEKIDNEDLNSMVFAMKKGEFVSNQESTFSEYKGTSPMFQKQPSTQALPKKVTIVEDISNSNALANQQQRRLVRSRKPSISQTPLAAIKNDYLSTEDLHTPTENRTISVLQTKQVSNSTNNVFTKNAQKETDEPVNLTKTKTFNRSRSNQISTNIKDAELEASFKYNEIKSKGNFQQFQPVYDPELAKQTQNIIKQQFIKDQRASPQRKMFDSPDPTIKQYSAQTLMDLFSNLESKNDWSVRDRALKEIQNIALLQPHVLKDFGPLFLQVPKILIDLRTALVTQALDTLKQVYKTYSNTDFLNQQQQYVVHLFKKAGNPALADFMAQSTDITIVHAVSNLISSTSFQQTKIDLFLQNITNEVRATNQPGLKYRVFYLLGDLLSIAYYNLIPQIAAEVLERYDLEYTQMGIQTSNQFFTLENSIGCDLVQQKLKRSLTATVAFCTDQVRKLQTDANPEVRRSIRRLYAIMKGTGLMTDSIQKIDDFLKREGVVDTWFGR</sequence>
<dbReference type="EMBL" id="CAXDID020000085">
    <property type="protein sequence ID" value="CAL6020475.1"/>
    <property type="molecule type" value="Genomic_DNA"/>
</dbReference>
<evidence type="ECO:0000313" key="7">
    <source>
        <dbReference type="EMBL" id="CAL6079278.1"/>
    </source>
</evidence>
<dbReference type="EMBL" id="CATOUU010000890">
    <property type="protein sequence ID" value="CAI9957653.1"/>
    <property type="molecule type" value="Genomic_DNA"/>
</dbReference>
<comment type="caution">
    <text evidence="4">The sequence shown here is derived from an EMBL/GenBank/DDBJ whole genome shotgun (WGS) entry which is preliminary data.</text>
</comment>
<dbReference type="EMBL" id="CAXDID020000232">
    <property type="protein sequence ID" value="CAL6060808.1"/>
    <property type="molecule type" value="Genomic_DNA"/>
</dbReference>
<proteinExistence type="predicted"/>
<dbReference type="EMBL" id="CATOUU010000589">
    <property type="protein sequence ID" value="CAI9934825.1"/>
    <property type="molecule type" value="Genomic_DNA"/>
</dbReference>
<dbReference type="InterPro" id="IPR016024">
    <property type="entry name" value="ARM-type_fold"/>
</dbReference>
<evidence type="ECO:0000313" key="3">
    <source>
        <dbReference type="EMBL" id="CAI9963706.1"/>
    </source>
</evidence>
<reference evidence="5 9" key="2">
    <citation type="submission" date="2024-07" db="EMBL/GenBank/DDBJ databases">
        <authorList>
            <person name="Akdeniz Z."/>
        </authorList>
    </citation>
    <scope>NUCLEOTIDE SEQUENCE [LARGE SCALE GENOMIC DNA]</scope>
</reference>
<dbReference type="InterPro" id="IPR011989">
    <property type="entry name" value="ARM-like"/>
</dbReference>
<evidence type="ECO:0000313" key="1">
    <source>
        <dbReference type="EMBL" id="CAI9934825.1"/>
    </source>
</evidence>
<accession>A0AA86R1N8</accession>
<protein>
    <recommendedName>
        <fullName evidence="10">TOG domain-containing protein</fullName>
    </recommendedName>
</protein>
<dbReference type="AlphaFoldDB" id="A0AA86R1N8"/>
<dbReference type="EMBL" id="CAXDID020000508">
    <property type="protein sequence ID" value="CAL6098361.1"/>
    <property type="molecule type" value="Genomic_DNA"/>
</dbReference>
<keyword evidence="9" id="KW-1185">Reference proteome</keyword>
<dbReference type="EMBL" id="CATOUU010000969">
    <property type="protein sequence ID" value="CAI9963706.1"/>
    <property type="molecule type" value="Genomic_DNA"/>
</dbReference>
<evidence type="ECO:0000313" key="4">
    <source>
        <dbReference type="EMBL" id="CAI9964562.1"/>
    </source>
</evidence>
<organism evidence="4">
    <name type="scientific">Hexamita inflata</name>
    <dbReference type="NCBI Taxonomy" id="28002"/>
    <lineage>
        <taxon>Eukaryota</taxon>
        <taxon>Metamonada</taxon>
        <taxon>Diplomonadida</taxon>
        <taxon>Hexamitidae</taxon>
        <taxon>Hexamitinae</taxon>
        <taxon>Hexamita</taxon>
    </lineage>
</organism>
<dbReference type="EMBL" id="CAXDID020000339">
    <property type="protein sequence ID" value="CAL6079278.1"/>
    <property type="molecule type" value="Genomic_DNA"/>
</dbReference>
<reference evidence="4" key="1">
    <citation type="submission" date="2023-06" db="EMBL/GenBank/DDBJ databases">
        <authorList>
            <person name="Kurt Z."/>
        </authorList>
    </citation>
    <scope>NUCLEOTIDE SEQUENCE</scope>
</reference>